<feature type="domain" description="Siroheme decarboxylase AsnC-like ligand binding" evidence="7">
    <location>
        <begin position="78"/>
        <end position="165"/>
    </location>
</feature>
<feature type="domain" description="Siroheme decarboxylase NirL-like HTH" evidence="8">
    <location>
        <begin position="23"/>
        <end position="64"/>
    </location>
</feature>
<organism evidence="9 10">
    <name type="scientific">Azospirillum endophyticum</name>
    <dbReference type="NCBI Taxonomy" id="2800326"/>
    <lineage>
        <taxon>Bacteria</taxon>
        <taxon>Pseudomonadati</taxon>
        <taxon>Pseudomonadota</taxon>
        <taxon>Alphaproteobacteria</taxon>
        <taxon>Rhodospirillales</taxon>
        <taxon>Azospirillaceae</taxon>
        <taxon>Azospirillum</taxon>
    </lineage>
</organism>
<evidence type="ECO:0000259" key="7">
    <source>
        <dbReference type="Pfam" id="PF17805"/>
    </source>
</evidence>
<dbReference type="EC" id="4.1.1.111" evidence="4"/>
<evidence type="ECO:0000256" key="6">
    <source>
        <dbReference type="SAM" id="MobiDB-lite"/>
    </source>
</evidence>
<evidence type="ECO:0000256" key="3">
    <source>
        <dbReference type="ARBA" id="ARBA00023457"/>
    </source>
</evidence>
<gene>
    <name evidence="9" type="ORF">JHL17_23575</name>
</gene>
<dbReference type="RefSeq" id="WP_200196926.1">
    <property type="nucleotide sequence ID" value="NZ_JAENHM010000063.1"/>
</dbReference>
<evidence type="ECO:0000313" key="9">
    <source>
        <dbReference type="EMBL" id="MBK1840388.1"/>
    </source>
</evidence>
<dbReference type="Proteomes" id="UP000652760">
    <property type="component" value="Unassembled WGS sequence"/>
</dbReference>
<evidence type="ECO:0000256" key="1">
    <source>
        <dbReference type="ARBA" id="ARBA00023239"/>
    </source>
</evidence>
<evidence type="ECO:0000256" key="4">
    <source>
        <dbReference type="ARBA" id="ARBA00023471"/>
    </source>
</evidence>
<dbReference type="InterPro" id="IPR050684">
    <property type="entry name" value="HTH-Siroheme_Decarb"/>
</dbReference>
<comment type="pathway">
    <text evidence="2">Porphyrin-containing compound metabolism.</text>
</comment>
<dbReference type="PANTHER" id="PTHR43413:SF1">
    <property type="entry name" value="SIROHEME DECARBOXYLASE NIRL SUBUNIT"/>
    <property type="match status" value="1"/>
</dbReference>
<evidence type="ECO:0000256" key="5">
    <source>
        <dbReference type="ARBA" id="ARBA00048470"/>
    </source>
</evidence>
<comment type="similarity">
    <text evidence="3">Belongs to the Ahb/Nir family.</text>
</comment>
<sequence length="177" mass="19240">MDVNGASVAERVRPAGPPGDNDRLLRRLRDGLPLVARPFLAIGQAIGQSEAGVIAAIRDLVETGAASRFGIIVDHAALGFTANAMVVWDVPDERVDAVGAALGGRRGVSLCYRRPRRPPVWPYNLFTMIHGRNRDEVRALVEELADGCGLAGLPRELLFTVRRFKQTAPCYGRDGRE</sequence>
<dbReference type="InterPro" id="IPR040523">
    <property type="entry name" value="AsnC_trans_reg2"/>
</dbReference>
<comment type="caution">
    <text evidence="9">The sequence shown here is derived from an EMBL/GenBank/DDBJ whole genome shotgun (WGS) entry which is preliminary data.</text>
</comment>
<accession>A0ABS1FAD2</accession>
<feature type="region of interest" description="Disordered" evidence="6">
    <location>
        <begin position="1"/>
        <end position="23"/>
    </location>
</feature>
<dbReference type="EMBL" id="JAENHM010000063">
    <property type="protein sequence ID" value="MBK1840388.1"/>
    <property type="molecule type" value="Genomic_DNA"/>
</dbReference>
<dbReference type="PANTHER" id="PTHR43413">
    <property type="entry name" value="TRANSCRIPTIONAL REGULATOR, ASNC FAMILY"/>
    <property type="match status" value="1"/>
</dbReference>
<evidence type="ECO:0000259" key="8">
    <source>
        <dbReference type="Pfam" id="PF22451"/>
    </source>
</evidence>
<dbReference type="Pfam" id="PF22451">
    <property type="entry name" value="NirdL-like_HTH"/>
    <property type="match status" value="1"/>
</dbReference>
<reference evidence="10" key="1">
    <citation type="submission" date="2021-01" db="EMBL/GenBank/DDBJ databases">
        <title>Genome public.</title>
        <authorList>
            <person name="Liu C."/>
            <person name="Sun Q."/>
        </authorList>
    </citation>
    <scope>NUCLEOTIDE SEQUENCE [LARGE SCALE GENOMIC DNA]</scope>
    <source>
        <strain evidence="10">YIM B02556</strain>
    </source>
</reference>
<keyword evidence="1" id="KW-0456">Lyase</keyword>
<dbReference type="Pfam" id="PF17805">
    <property type="entry name" value="AsnC_trans_reg2"/>
    <property type="match status" value="1"/>
</dbReference>
<proteinExistence type="inferred from homology"/>
<dbReference type="InterPro" id="IPR053953">
    <property type="entry name" value="NirdL-like_HTH"/>
</dbReference>
<name>A0ABS1FAD2_9PROT</name>
<dbReference type="Gene3D" id="3.30.70.3460">
    <property type="match status" value="1"/>
</dbReference>
<evidence type="ECO:0000256" key="2">
    <source>
        <dbReference type="ARBA" id="ARBA00023444"/>
    </source>
</evidence>
<comment type="catalytic activity">
    <reaction evidence="5">
        <text>siroheme + 2 H(+) = 12,18-didecarboxysiroheme + 2 CO2</text>
        <dbReference type="Rhea" id="RHEA:19093"/>
        <dbReference type="ChEBI" id="CHEBI:15378"/>
        <dbReference type="ChEBI" id="CHEBI:16526"/>
        <dbReference type="ChEBI" id="CHEBI:60052"/>
        <dbReference type="ChEBI" id="CHEBI:140497"/>
        <dbReference type="EC" id="4.1.1.111"/>
    </reaction>
</comment>
<evidence type="ECO:0000313" key="10">
    <source>
        <dbReference type="Proteomes" id="UP000652760"/>
    </source>
</evidence>
<keyword evidence="10" id="KW-1185">Reference proteome</keyword>
<protein>
    <recommendedName>
        <fullName evidence="4">siroheme decarboxylase</fullName>
        <ecNumber evidence="4">4.1.1.111</ecNumber>
    </recommendedName>
</protein>